<dbReference type="GO" id="GO:0045893">
    <property type="term" value="P:positive regulation of DNA-templated transcription"/>
    <property type="evidence" value="ECO:0007669"/>
    <property type="project" value="TreeGrafter"/>
</dbReference>
<proteinExistence type="predicted"/>
<dbReference type="Pfam" id="PF01585">
    <property type="entry name" value="G-patch"/>
    <property type="match status" value="1"/>
</dbReference>
<feature type="region of interest" description="Disordered" evidence="1">
    <location>
        <begin position="243"/>
        <end position="277"/>
    </location>
</feature>
<feature type="compositionally biased region" description="Basic residues" evidence="1">
    <location>
        <begin position="427"/>
        <end position="438"/>
    </location>
</feature>
<evidence type="ECO:0000313" key="3">
    <source>
        <dbReference type="EMBL" id="GIY28101.1"/>
    </source>
</evidence>
<dbReference type="GO" id="GO:0032480">
    <property type="term" value="P:negative regulation of type I interferon production"/>
    <property type="evidence" value="ECO:0007669"/>
    <property type="project" value="InterPro"/>
</dbReference>
<evidence type="ECO:0000256" key="1">
    <source>
        <dbReference type="SAM" id="MobiDB-lite"/>
    </source>
</evidence>
<reference evidence="3 4" key="1">
    <citation type="submission" date="2021-06" db="EMBL/GenBank/DDBJ databases">
        <title>Caerostris darwini draft genome.</title>
        <authorList>
            <person name="Kono N."/>
            <person name="Arakawa K."/>
        </authorList>
    </citation>
    <scope>NUCLEOTIDE SEQUENCE [LARGE SCALE GENOMIC DNA]</scope>
</reference>
<keyword evidence="4" id="KW-1185">Reference proteome</keyword>
<dbReference type="PANTHER" id="PTHR14390">
    <property type="entry name" value="G PATCH DOMAIN CONTAINING PROTEIN 3"/>
    <property type="match status" value="1"/>
</dbReference>
<feature type="compositionally biased region" description="Acidic residues" evidence="1">
    <location>
        <begin position="244"/>
        <end position="263"/>
    </location>
</feature>
<dbReference type="InterPro" id="IPR000467">
    <property type="entry name" value="G_patch_dom"/>
</dbReference>
<dbReference type="AlphaFoldDB" id="A0AAV4S4V8"/>
<sequence>MQHSVQQRDGVYVIVNNIPKEFHSSHLRNFFSSFIETGGFVCFHFRHRPEIQKPSHLIDKSDSEKSRNVSNCCVIKVVPDRVDEFIKTYNGEHWLDNKGETLSTCCFLKRINLSKEDDSYHSGSTSFKKGTISTNLPLDREEFSYQDVESLIEMHPPTFMPNGNIGTKTNHFLNEIRACRLPPSLISKLGLQFPRNRSRRIYGSVGFDYRPKREQLRSKNNISALPDFEPTFHKKPWCSRLPVEDLEQDEKEDKEESESEEEEWDRHEALHDDVAGQERNKERLFEEKIELKWEKGGSGLVFYTDAQYWDAKEGDFDAKTSDDWDIDIRIYEQPGVDNDKDMKDLIRMKLEEKNRTGTETERDRLYDFAAFEKYSKGIGRKLLEAHGWKQGQGVGRNAAGIAEPLPNDGQRPFDKKGFGYRGEKLNRRPAREKRKRKYRDSETLEDDFFISTIYDDPKVSDPPESVFASSSFARLKYRQEFLKECS</sequence>
<comment type="caution">
    <text evidence="3">The sequence shown here is derived from an EMBL/GenBank/DDBJ whole genome shotgun (WGS) entry which is preliminary data.</text>
</comment>
<feature type="domain" description="G-patch" evidence="2">
    <location>
        <begin position="375"/>
        <end position="423"/>
    </location>
</feature>
<protein>
    <submittedName>
        <fullName evidence="3">G patch domain-containing protein 3</fullName>
    </submittedName>
</protein>
<gene>
    <name evidence="3" type="primary">GPATCH3</name>
    <name evidence="3" type="ORF">CDAR_214261</name>
</gene>
<feature type="compositionally biased region" description="Basic and acidic residues" evidence="1">
    <location>
        <begin position="411"/>
        <end position="426"/>
    </location>
</feature>
<organism evidence="3 4">
    <name type="scientific">Caerostris darwini</name>
    <dbReference type="NCBI Taxonomy" id="1538125"/>
    <lineage>
        <taxon>Eukaryota</taxon>
        <taxon>Metazoa</taxon>
        <taxon>Ecdysozoa</taxon>
        <taxon>Arthropoda</taxon>
        <taxon>Chelicerata</taxon>
        <taxon>Arachnida</taxon>
        <taxon>Araneae</taxon>
        <taxon>Araneomorphae</taxon>
        <taxon>Entelegynae</taxon>
        <taxon>Araneoidea</taxon>
        <taxon>Araneidae</taxon>
        <taxon>Caerostris</taxon>
    </lineage>
</organism>
<dbReference type="InterPro" id="IPR040341">
    <property type="entry name" value="GPATCH3"/>
</dbReference>
<dbReference type="GO" id="GO:0003676">
    <property type="term" value="F:nucleic acid binding"/>
    <property type="evidence" value="ECO:0007669"/>
    <property type="project" value="InterPro"/>
</dbReference>
<dbReference type="SMART" id="SM00443">
    <property type="entry name" value="G_patch"/>
    <property type="match status" value="1"/>
</dbReference>
<dbReference type="PANTHER" id="PTHR14390:SF2">
    <property type="entry name" value="G PATCH DOMAIN-CONTAINING PROTEIN 3"/>
    <property type="match status" value="1"/>
</dbReference>
<dbReference type="EMBL" id="BPLQ01007133">
    <property type="protein sequence ID" value="GIY28101.1"/>
    <property type="molecule type" value="Genomic_DNA"/>
</dbReference>
<dbReference type="GO" id="GO:0039536">
    <property type="term" value="P:negative regulation of RIG-I signaling pathway"/>
    <property type="evidence" value="ECO:0007669"/>
    <property type="project" value="InterPro"/>
</dbReference>
<dbReference type="PROSITE" id="PS50174">
    <property type="entry name" value="G_PATCH"/>
    <property type="match status" value="1"/>
</dbReference>
<name>A0AAV4S4V8_9ARAC</name>
<feature type="compositionally biased region" description="Basic and acidic residues" evidence="1">
    <location>
        <begin position="264"/>
        <end position="277"/>
    </location>
</feature>
<evidence type="ECO:0000313" key="4">
    <source>
        <dbReference type="Proteomes" id="UP001054837"/>
    </source>
</evidence>
<dbReference type="Proteomes" id="UP001054837">
    <property type="component" value="Unassembled WGS sequence"/>
</dbReference>
<accession>A0AAV4S4V8</accession>
<feature type="region of interest" description="Disordered" evidence="1">
    <location>
        <begin position="402"/>
        <end position="440"/>
    </location>
</feature>
<evidence type="ECO:0000259" key="2">
    <source>
        <dbReference type="PROSITE" id="PS50174"/>
    </source>
</evidence>